<evidence type="ECO:0000256" key="5">
    <source>
        <dbReference type="SAM" id="MobiDB-lite"/>
    </source>
</evidence>
<feature type="region of interest" description="Disordered" evidence="5">
    <location>
        <begin position="207"/>
        <end position="232"/>
    </location>
</feature>
<keyword evidence="6" id="KW-1133">Transmembrane helix</keyword>
<evidence type="ECO:0000256" key="4">
    <source>
        <dbReference type="ARBA" id="ARBA00022737"/>
    </source>
</evidence>
<evidence type="ECO:0000256" key="3">
    <source>
        <dbReference type="ARBA" id="ARBA00022614"/>
    </source>
</evidence>
<dbReference type="EMBL" id="AGNL01019383">
    <property type="protein sequence ID" value="EJK61873.1"/>
    <property type="molecule type" value="Genomic_DNA"/>
</dbReference>
<protein>
    <recommendedName>
        <fullName evidence="9">Leucine-rich repeat-containing N-terminal plant-type domain-containing protein</fullName>
    </recommendedName>
</protein>
<evidence type="ECO:0000313" key="8">
    <source>
        <dbReference type="Proteomes" id="UP000266841"/>
    </source>
</evidence>
<dbReference type="OrthoDB" id="46538at2759"/>
<dbReference type="InterPro" id="IPR001611">
    <property type="entry name" value="Leu-rich_rpt"/>
</dbReference>
<dbReference type="FunFam" id="3.80.10.10:FF:000383">
    <property type="entry name" value="Leucine-rich repeat receptor protein kinase EMS1"/>
    <property type="match status" value="1"/>
</dbReference>
<evidence type="ECO:0008006" key="9">
    <source>
        <dbReference type="Google" id="ProtNLM"/>
    </source>
</evidence>
<dbReference type="Proteomes" id="UP000266841">
    <property type="component" value="Unassembled WGS sequence"/>
</dbReference>
<feature type="compositionally biased region" description="Polar residues" evidence="5">
    <location>
        <begin position="1"/>
        <end position="11"/>
    </location>
</feature>
<keyword evidence="3" id="KW-0433">Leucine-rich repeat</keyword>
<dbReference type="GO" id="GO:0005886">
    <property type="term" value="C:plasma membrane"/>
    <property type="evidence" value="ECO:0007669"/>
    <property type="project" value="UniProtKB-SubCell"/>
</dbReference>
<keyword evidence="8" id="KW-1185">Reference proteome</keyword>
<name>K0S6Y6_THAOC</name>
<evidence type="ECO:0000256" key="6">
    <source>
        <dbReference type="SAM" id="Phobius"/>
    </source>
</evidence>
<dbReference type="Gene3D" id="3.80.10.10">
    <property type="entry name" value="Ribonuclease Inhibitor"/>
    <property type="match status" value="4"/>
</dbReference>
<feature type="compositionally biased region" description="Polar residues" evidence="5">
    <location>
        <begin position="40"/>
        <end position="49"/>
    </location>
</feature>
<dbReference type="PANTHER" id="PTHR48059:SF38">
    <property type="entry name" value="OS04G0534166 PROTEIN"/>
    <property type="match status" value="1"/>
</dbReference>
<keyword evidence="6" id="KW-0812">Transmembrane</keyword>
<feature type="transmembrane region" description="Helical" evidence="6">
    <location>
        <begin position="336"/>
        <end position="362"/>
    </location>
</feature>
<dbReference type="SUPFAM" id="SSF52058">
    <property type="entry name" value="L domain-like"/>
    <property type="match status" value="1"/>
</dbReference>
<dbReference type="FunFam" id="3.80.10.10:FF:000221">
    <property type="entry name" value="Leucine-rich repeat receptor-like protein kinase PXL1"/>
    <property type="match status" value="1"/>
</dbReference>
<dbReference type="eggNOG" id="ENOG502RUMJ">
    <property type="taxonomic scope" value="Eukaryota"/>
</dbReference>
<keyword evidence="2" id="KW-1003">Cell membrane</keyword>
<organism evidence="7 8">
    <name type="scientific">Thalassiosira oceanica</name>
    <name type="common">Marine diatom</name>
    <dbReference type="NCBI Taxonomy" id="159749"/>
    <lineage>
        <taxon>Eukaryota</taxon>
        <taxon>Sar</taxon>
        <taxon>Stramenopiles</taxon>
        <taxon>Ochrophyta</taxon>
        <taxon>Bacillariophyta</taxon>
        <taxon>Coscinodiscophyceae</taxon>
        <taxon>Thalassiosirophycidae</taxon>
        <taxon>Thalassiosirales</taxon>
        <taxon>Thalassiosiraceae</taxon>
        <taxon>Thalassiosira</taxon>
    </lineage>
</organism>
<dbReference type="SMART" id="SM00369">
    <property type="entry name" value="LRR_TYP"/>
    <property type="match status" value="6"/>
</dbReference>
<keyword evidence="6" id="KW-0472">Membrane</keyword>
<proteinExistence type="predicted"/>
<dbReference type="Pfam" id="PF13855">
    <property type="entry name" value="LRR_8"/>
    <property type="match status" value="1"/>
</dbReference>
<dbReference type="Pfam" id="PF00560">
    <property type="entry name" value="LRR_1"/>
    <property type="match status" value="3"/>
</dbReference>
<dbReference type="PANTHER" id="PTHR48059">
    <property type="entry name" value="POLYGALACTURONASE INHIBITOR 1"/>
    <property type="match status" value="1"/>
</dbReference>
<gene>
    <name evidence="7" type="ORF">THAOC_17563</name>
</gene>
<reference evidence="7 8" key="1">
    <citation type="journal article" date="2012" name="Genome Biol.">
        <title>Genome and low-iron response of an oceanic diatom adapted to chronic iron limitation.</title>
        <authorList>
            <person name="Lommer M."/>
            <person name="Specht M."/>
            <person name="Roy A.S."/>
            <person name="Kraemer L."/>
            <person name="Andreson R."/>
            <person name="Gutowska M.A."/>
            <person name="Wolf J."/>
            <person name="Bergner S.V."/>
            <person name="Schilhabel M.B."/>
            <person name="Klostermeier U.C."/>
            <person name="Beiko R.G."/>
            <person name="Rosenstiel P."/>
            <person name="Hippler M."/>
            <person name="Laroche J."/>
        </authorList>
    </citation>
    <scope>NUCLEOTIDE SEQUENCE [LARGE SCALE GENOMIC DNA]</scope>
    <source>
        <strain evidence="7 8">CCMP1005</strain>
    </source>
</reference>
<evidence type="ECO:0000313" key="7">
    <source>
        <dbReference type="EMBL" id="EJK61873.1"/>
    </source>
</evidence>
<comment type="caution">
    <text evidence="7">The sequence shown here is derived from an EMBL/GenBank/DDBJ whole genome shotgun (WGS) entry which is preliminary data.</text>
</comment>
<dbReference type="InterPro" id="IPR003591">
    <property type="entry name" value="Leu-rich_rpt_typical-subtyp"/>
</dbReference>
<dbReference type="InterPro" id="IPR051848">
    <property type="entry name" value="PGIP"/>
</dbReference>
<evidence type="ECO:0000256" key="2">
    <source>
        <dbReference type="ARBA" id="ARBA00022475"/>
    </source>
</evidence>
<dbReference type="FunFam" id="3.80.10.10:FF:000041">
    <property type="entry name" value="LRR receptor-like serine/threonine-protein kinase ERECTA"/>
    <property type="match status" value="1"/>
</dbReference>
<sequence length="930" mass="103892">MFMESFSNSSKQLQRRQEREAALQRMQQAADLIISDANDENNGSTSPADESNRSADEPTSYFDEYQYQVTDAVVVDEIDDDSSMTSALASVASASVFLRETQLQHKLDQNQNSALASELPVLSDNAQQFLWDESSMTSAYSNRNDNINLRDFKNLKANIPSTASRPSRLSGIRGKGMRWQAVNSQLDDGLAALGAQVFNKLPLWGGGKQHEGADDADVQSVNSTPSKYRDSEGERLLNMANERLGPGTTSSDLPAPLEADEEIDAIRQNDYSFDDTHNINVNSEYGEVNEPGEPDAEQLVRRHVSLDKDGNVRYDHNYYNDDDLHRRRMRSSYKRMLKRPIVAICVVAACLIVIIAGCAAVLTHAGRQIFGWGNASSSAQDEFDWAEYLNKLEDGGAEEDERIEAIKEETAKESEERLSNAQKMRFDHIRFKLVQAKASSPGVFEDEQSAQFAALNWLTREDPRQLDPESVYLKQRYGLAVLWFSTTKSGFQWHVPAVQDEGSGRSLRTLNQNNADTWFRHDHWLSEDGICGWEGVSCHPHDGSNEHDPSNDGDVSHLELRRNNLQGLIPDELYRTLPYVHVIDLSDNGLSGTMSAEIVNLKSIEALNLTDNNIGGTLAAEIGQLEYLKLLFMGSNLFKGDLPHTLGMLKKLKDCDLSLNEFESTIPFEMGDMKALSSLNLSWNKLVGPMPHEFSELQYLVHLDVSHNNLGGPLITELMYIPFLETLRLNDNHFSGVVPTEIGNLVHLELVHLNDNDLRGKLPGQIADLEGLESLNLANNHLSGELPPEMSDMSGLQHFDASNNNLRGALPQFIDGMTSLHTLNLAVNDFTGSIPPELGSLYKLEYVYLENNELIDHVPKELGQLTNLRKLVLHNNYLTGHVDESICRLADEMFLTHISVDCGGETSSMFCDCCICHEHEPLIHITETEP</sequence>
<dbReference type="AlphaFoldDB" id="K0S6Y6"/>
<evidence type="ECO:0000256" key="1">
    <source>
        <dbReference type="ARBA" id="ARBA00004236"/>
    </source>
</evidence>
<feature type="region of interest" description="Disordered" evidence="5">
    <location>
        <begin position="1"/>
        <end position="57"/>
    </location>
</feature>
<comment type="subcellular location">
    <subcellularLocation>
        <location evidence="1">Cell membrane</location>
    </subcellularLocation>
</comment>
<keyword evidence="4" id="KW-0677">Repeat</keyword>
<dbReference type="InterPro" id="IPR032675">
    <property type="entry name" value="LRR_dom_sf"/>
</dbReference>
<accession>K0S6Y6</accession>